<organism evidence="5 6">
    <name type="scientific">Psychrobacter pocilloporae</name>
    <dbReference type="NCBI Taxonomy" id="1775882"/>
    <lineage>
        <taxon>Bacteria</taxon>
        <taxon>Pseudomonadati</taxon>
        <taxon>Pseudomonadota</taxon>
        <taxon>Gammaproteobacteria</taxon>
        <taxon>Moraxellales</taxon>
        <taxon>Moraxellaceae</taxon>
        <taxon>Psychrobacter</taxon>
    </lineage>
</organism>
<dbReference type="SUPFAM" id="SSF47413">
    <property type="entry name" value="lambda repressor-like DNA-binding domains"/>
    <property type="match status" value="1"/>
</dbReference>
<evidence type="ECO:0000256" key="3">
    <source>
        <dbReference type="ARBA" id="ARBA00023163"/>
    </source>
</evidence>
<proteinExistence type="predicted"/>
<dbReference type="Proteomes" id="UP001243298">
    <property type="component" value="Unassembled WGS sequence"/>
</dbReference>
<keyword evidence="1" id="KW-0805">Transcription regulation</keyword>
<reference evidence="5 6" key="1">
    <citation type="submission" date="2017-11" db="EMBL/GenBank/DDBJ databases">
        <title>Whole genome sequencing of Psychrobacter pocilloporae S6-60T(=JCM 31058T=LMG 29157T).</title>
        <authorList>
            <person name="Das S.K."/>
        </authorList>
    </citation>
    <scope>NUCLEOTIDE SEQUENCE [LARGE SCALE GENOMIC DNA]</scope>
    <source>
        <strain evidence="5 6">S6-60</strain>
    </source>
</reference>
<comment type="caution">
    <text evidence="5">The sequence shown here is derived from an EMBL/GenBank/DDBJ whole genome shotgun (WGS) entry which is preliminary data.</text>
</comment>
<dbReference type="CDD" id="cd00093">
    <property type="entry name" value="HTH_XRE"/>
    <property type="match status" value="1"/>
</dbReference>
<gene>
    <name evidence="5" type="ORF">CUR83_01650</name>
</gene>
<protein>
    <submittedName>
        <fullName evidence="5">XRE family transcriptional regulator</fullName>
    </submittedName>
</protein>
<keyword evidence="3" id="KW-0804">Transcription</keyword>
<dbReference type="PROSITE" id="PS50943">
    <property type="entry name" value="HTH_CROC1"/>
    <property type="match status" value="1"/>
</dbReference>
<dbReference type="RefSeq" id="WP_284718925.1">
    <property type="nucleotide sequence ID" value="NZ_PGFT01000001.1"/>
</dbReference>
<keyword evidence="6" id="KW-1185">Reference proteome</keyword>
<dbReference type="InterPro" id="IPR010982">
    <property type="entry name" value="Lambda_DNA-bd_dom_sf"/>
</dbReference>
<dbReference type="InterPro" id="IPR001387">
    <property type="entry name" value="Cro/C1-type_HTH"/>
</dbReference>
<dbReference type="Gene3D" id="1.10.260.40">
    <property type="entry name" value="lambda repressor-like DNA-binding domains"/>
    <property type="match status" value="1"/>
</dbReference>
<evidence type="ECO:0000256" key="2">
    <source>
        <dbReference type="ARBA" id="ARBA00023125"/>
    </source>
</evidence>
<dbReference type="InterPro" id="IPR050807">
    <property type="entry name" value="TransReg_Diox_bact_type"/>
</dbReference>
<keyword evidence="2" id="KW-0238">DNA-binding</keyword>
<evidence type="ECO:0000313" key="5">
    <source>
        <dbReference type="EMBL" id="MDH4903797.1"/>
    </source>
</evidence>
<feature type="domain" description="HTH cro/C1-type" evidence="4">
    <location>
        <begin position="13"/>
        <end position="67"/>
    </location>
</feature>
<name>A0ABT6IRX0_9GAMM</name>
<dbReference type="EMBL" id="PGFT01000001">
    <property type="protein sequence ID" value="MDH4903797.1"/>
    <property type="molecule type" value="Genomic_DNA"/>
</dbReference>
<dbReference type="Pfam" id="PF01381">
    <property type="entry name" value="HTH_3"/>
    <property type="match status" value="1"/>
</dbReference>
<dbReference type="PANTHER" id="PTHR46797">
    <property type="entry name" value="HTH-TYPE TRANSCRIPTIONAL REGULATOR"/>
    <property type="match status" value="1"/>
</dbReference>
<sequence>MKETVLIRFGQRIRELRKARNLSQEQLAELTGFHRNYIGMIERGERNPALVNIEIFAHAFEMSLSELLIL</sequence>
<accession>A0ABT6IRX0</accession>
<dbReference type="PANTHER" id="PTHR46797:SF23">
    <property type="entry name" value="HTH-TYPE TRANSCRIPTIONAL REGULATOR SUTR"/>
    <property type="match status" value="1"/>
</dbReference>
<evidence type="ECO:0000259" key="4">
    <source>
        <dbReference type="PROSITE" id="PS50943"/>
    </source>
</evidence>
<dbReference type="SMART" id="SM00530">
    <property type="entry name" value="HTH_XRE"/>
    <property type="match status" value="1"/>
</dbReference>
<evidence type="ECO:0000313" key="6">
    <source>
        <dbReference type="Proteomes" id="UP001243298"/>
    </source>
</evidence>
<evidence type="ECO:0000256" key="1">
    <source>
        <dbReference type="ARBA" id="ARBA00023015"/>
    </source>
</evidence>